<evidence type="ECO:0000313" key="2">
    <source>
        <dbReference type="EMBL" id="GAA0777528.1"/>
    </source>
</evidence>
<reference evidence="3" key="1">
    <citation type="journal article" date="2019" name="Int. J. Syst. Evol. Microbiol.">
        <title>The Global Catalogue of Microorganisms (GCM) 10K type strain sequencing project: providing services to taxonomists for standard genome sequencing and annotation.</title>
        <authorList>
            <consortium name="The Broad Institute Genomics Platform"/>
            <consortium name="The Broad Institute Genome Sequencing Center for Infectious Disease"/>
            <person name="Wu L."/>
            <person name="Ma J."/>
        </authorList>
    </citation>
    <scope>NUCLEOTIDE SEQUENCE [LARGE SCALE GENOMIC DNA]</scope>
    <source>
        <strain evidence="3">JCM 1417</strain>
    </source>
</reference>
<keyword evidence="3" id="KW-1185">Reference proteome</keyword>
<dbReference type="PANTHER" id="PTHR41271">
    <property type="entry name" value="DUF402 DOMAIN-CONTAINING PROTEIN"/>
    <property type="match status" value="1"/>
</dbReference>
<protein>
    <submittedName>
        <fullName evidence="2">DUF402 domain-containing protein</fullName>
    </submittedName>
</protein>
<organism evidence="2 3">
    <name type="scientific">Clostridium subterminale</name>
    <dbReference type="NCBI Taxonomy" id="1550"/>
    <lineage>
        <taxon>Bacteria</taxon>
        <taxon>Bacillati</taxon>
        <taxon>Bacillota</taxon>
        <taxon>Clostridia</taxon>
        <taxon>Eubacteriales</taxon>
        <taxon>Clostridiaceae</taxon>
        <taxon>Clostridium</taxon>
    </lineage>
</organism>
<dbReference type="RefSeq" id="WP_343827599.1">
    <property type="nucleotide sequence ID" value="NZ_BAAACI010000008.1"/>
</dbReference>
<dbReference type="Pfam" id="PF04167">
    <property type="entry name" value="DUF402"/>
    <property type="match status" value="1"/>
</dbReference>
<comment type="caution">
    <text evidence="2">The sequence shown here is derived from an EMBL/GenBank/DDBJ whole genome shotgun (WGS) entry which is preliminary data.</text>
</comment>
<gene>
    <name evidence="2" type="ORF">GCM10008908_32790</name>
</gene>
<sequence>MKRRFANKPDWSRVLRKEFKIEFIDNEELRGYISSIHMKEITEPLIIQTKGVDYCIVDNGYSWIQYFPENKNFVLTVMIDEKDNIIQWYFDVSEKYELTRDGIPFYDDLFLDIVVLTTGEVILLDEDELNDALSKKEITEKQYEDATKQAKELIAWINENFEKLNELTKKYYYHLQNITQEINYI</sequence>
<dbReference type="Gene3D" id="2.40.380.10">
    <property type="entry name" value="FomD-like"/>
    <property type="match status" value="1"/>
</dbReference>
<proteinExistence type="predicted"/>
<dbReference type="EMBL" id="BAAACI010000008">
    <property type="protein sequence ID" value="GAA0777528.1"/>
    <property type="molecule type" value="Genomic_DNA"/>
</dbReference>
<name>A0ABP3W8T5_CLOSU</name>
<dbReference type="SUPFAM" id="SSF159234">
    <property type="entry name" value="FomD-like"/>
    <property type="match status" value="1"/>
</dbReference>
<accession>A0ABP3W8T5</accession>
<evidence type="ECO:0000313" key="3">
    <source>
        <dbReference type="Proteomes" id="UP001501047"/>
    </source>
</evidence>
<dbReference type="PANTHER" id="PTHR41271:SF1">
    <property type="entry name" value="DUF402 DOMAIN-CONTAINING PROTEIN"/>
    <property type="match status" value="1"/>
</dbReference>
<evidence type="ECO:0000259" key="1">
    <source>
        <dbReference type="Pfam" id="PF04167"/>
    </source>
</evidence>
<feature type="domain" description="DUF402" evidence="1">
    <location>
        <begin position="64"/>
        <end position="160"/>
    </location>
</feature>
<dbReference type="InterPro" id="IPR035930">
    <property type="entry name" value="FomD-like_sf"/>
</dbReference>
<dbReference type="InterPro" id="IPR007295">
    <property type="entry name" value="DUF402"/>
</dbReference>
<dbReference type="Proteomes" id="UP001501047">
    <property type="component" value="Unassembled WGS sequence"/>
</dbReference>